<keyword evidence="8" id="KW-1185">Reference proteome</keyword>
<dbReference type="InterPro" id="IPR012317">
    <property type="entry name" value="Poly(ADP-ribose)pol_cat_dom"/>
</dbReference>
<dbReference type="Gene3D" id="3.90.228.10">
    <property type="match status" value="1"/>
</dbReference>
<dbReference type="InterPro" id="IPR015940">
    <property type="entry name" value="UBA"/>
</dbReference>
<dbReference type="GO" id="GO:0003950">
    <property type="term" value="F:NAD+ poly-ADP-ribosyltransferase activity"/>
    <property type="evidence" value="ECO:0007669"/>
    <property type="project" value="UniProtKB-UniRule"/>
</dbReference>
<dbReference type="Pfam" id="PF00644">
    <property type="entry name" value="PARP"/>
    <property type="match status" value="1"/>
</dbReference>
<dbReference type="Gene3D" id="1.10.8.10">
    <property type="entry name" value="DNA helicase RuvA subunit, C-terminal domain"/>
    <property type="match status" value="1"/>
</dbReference>
<protein>
    <submittedName>
        <fullName evidence="7">Uncharacterized protein</fullName>
    </submittedName>
</protein>
<gene>
    <name evidence="7" type="ORF">OFUS_LOCUS20565</name>
</gene>
<dbReference type="PANTHER" id="PTHR21328">
    <property type="entry name" value="POLY ADP-RIBOSE POLYMERASE FAMILY, MEMBER PARP"/>
    <property type="match status" value="1"/>
</dbReference>
<keyword evidence="2" id="KW-0808">Transferase</keyword>
<dbReference type="CDD" id="cd01341">
    <property type="entry name" value="ADP_ribosyl"/>
    <property type="match status" value="1"/>
</dbReference>
<dbReference type="EMBL" id="CAIIXF020000010">
    <property type="protein sequence ID" value="CAH1796120.1"/>
    <property type="molecule type" value="Genomic_DNA"/>
</dbReference>
<dbReference type="InterPro" id="IPR051838">
    <property type="entry name" value="ARTD_PARP"/>
</dbReference>
<sequence>MSSRIDRIKLDYRTVVDATQADANCPFVDFELNDMTMMFRYNSINTMKTFTLNMSSNDYPEYTVVTVSDRPEHTEVIGARIPLIFNRISREYYKDMNIALPYFDDDDIMEVDYKPPSVERMISKESVASHYTDCTDMSSEHSDENEDYDDYYNENGDMNYGEEVQNPLLLDDIDRVKLLYGSKSINERMFGTIDDIDVELMVDMTFLDEEIAKAWKVVRDEPLVIRLHLSLSRYLDATEPKVEVFQHSMKDKEKSGVAVQVKKIMELFVMSQWKNISNETMSTKKTKPVVKPPPPSKSKKAKFESFLSEPGNMGGIDSPAGLYQPQEQSINSIVEMGFARDVTRNALVIARGNIDEALNLLVTSPESVNDSMQEENLVPASSAQGAKPKNSAPTPPPRPSRKQSKHKPKSSKAANDSSGQSDELHLKPSTTAVGKCAKRIPQMEEGFLVQVMRYAYQRVPTLNEYCVVCDEPHVFQNGAMLKPAVCARELCVFAFQTLGVMSDAAEDIATGAEVVDLLIAMCNAACRHNRREKIFDPFPTIVDPSNPTELALHPKNKDYKTVEKILECFMSMREMTSKGANLKRELDAGHKLAYPLLQWIISSNRSHIVKLPEERQVKFMLTPHQFLLLSSPPAKEGIFRAAKAKHGSTFAFHGSNIENWHAIMRIGLINASGTKHQLHGAAYGNGIYLSPHASVSFGYSGIGVGSYHRSQKGRSDAQSKKGVRFLSSKHLTCIALCEVVTTKELKKHGNIWVSPNPDHVCTRFFFVYEDGQVGGNNIDTQNEAHRKEILKALSFQTLTMHEPM</sequence>
<keyword evidence="1" id="KW-0328">Glycosyltransferase</keyword>
<evidence type="ECO:0000256" key="6">
    <source>
        <dbReference type="SAM" id="MobiDB-lite"/>
    </source>
</evidence>
<dbReference type="OrthoDB" id="109543at2759"/>
<feature type="compositionally biased region" description="Basic residues" evidence="6">
    <location>
        <begin position="399"/>
        <end position="410"/>
    </location>
</feature>
<dbReference type="SUPFAM" id="SSF56399">
    <property type="entry name" value="ADP-ribosylation"/>
    <property type="match status" value="1"/>
</dbReference>
<dbReference type="SMART" id="SM00165">
    <property type="entry name" value="UBA"/>
    <property type="match status" value="1"/>
</dbReference>
<keyword evidence="4" id="KW-0520">NAD</keyword>
<evidence type="ECO:0000256" key="3">
    <source>
        <dbReference type="ARBA" id="ARBA00022695"/>
    </source>
</evidence>
<dbReference type="PROSITE" id="PS51059">
    <property type="entry name" value="PARP_CATALYTIC"/>
    <property type="match status" value="1"/>
</dbReference>
<evidence type="ECO:0000256" key="5">
    <source>
        <dbReference type="ARBA" id="ARBA00024347"/>
    </source>
</evidence>
<evidence type="ECO:0000256" key="4">
    <source>
        <dbReference type="ARBA" id="ARBA00023027"/>
    </source>
</evidence>
<organism evidence="7 8">
    <name type="scientific">Owenia fusiformis</name>
    <name type="common">Polychaete worm</name>
    <dbReference type="NCBI Taxonomy" id="6347"/>
    <lineage>
        <taxon>Eukaryota</taxon>
        <taxon>Metazoa</taxon>
        <taxon>Spiralia</taxon>
        <taxon>Lophotrochozoa</taxon>
        <taxon>Annelida</taxon>
        <taxon>Polychaeta</taxon>
        <taxon>Sedentaria</taxon>
        <taxon>Canalipalpata</taxon>
        <taxon>Sabellida</taxon>
        <taxon>Oweniida</taxon>
        <taxon>Oweniidae</taxon>
        <taxon>Owenia</taxon>
    </lineage>
</organism>
<feature type="compositionally biased region" description="Polar residues" evidence="6">
    <location>
        <begin position="412"/>
        <end position="421"/>
    </location>
</feature>
<dbReference type="SUPFAM" id="SSF46934">
    <property type="entry name" value="UBA-like"/>
    <property type="match status" value="1"/>
</dbReference>
<comment type="caution">
    <text evidence="7">The sequence shown here is derived from an EMBL/GenBank/DDBJ whole genome shotgun (WGS) entry which is preliminary data.</text>
</comment>
<dbReference type="AlphaFoldDB" id="A0A8J1XTG1"/>
<dbReference type="PROSITE" id="PS50030">
    <property type="entry name" value="UBA"/>
    <property type="match status" value="1"/>
</dbReference>
<dbReference type="InterPro" id="IPR009060">
    <property type="entry name" value="UBA-like_sf"/>
</dbReference>
<evidence type="ECO:0000313" key="7">
    <source>
        <dbReference type="EMBL" id="CAH1796120.1"/>
    </source>
</evidence>
<dbReference type="Pfam" id="PF00627">
    <property type="entry name" value="UBA"/>
    <property type="match status" value="1"/>
</dbReference>
<reference evidence="7" key="1">
    <citation type="submission" date="2022-03" db="EMBL/GenBank/DDBJ databases">
        <authorList>
            <person name="Martin C."/>
        </authorList>
    </citation>
    <scope>NUCLEOTIDE SEQUENCE</scope>
</reference>
<dbReference type="GO" id="GO:0016779">
    <property type="term" value="F:nucleotidyltransferase activity"/>
    <property type="evidence" value="ECO:0007669"/>
    <property type="project" value="UniProtKB-KW"/>
</dbReference>
<comment type="similarity">
    <text evidence="5">Belongs to the ARTD/PARP family.</text>
</comment>
<accession>A0A8J1XTG1</accession>
<feature type="region of interest" description="Disordered" evidence="6">
    <location>
        <begin position="370"/>
        <end position="428"/>
    </location>
</feature>
<evidence type="ECO:0000256" key="1">
    <source>
        <dbReference type="ARBA" id="ARBA00022676"/>
    </source>
</evidence>
<keyword evidence="3" id="KW-0548">Nucleotidyltransferase</keyword>
<evidence type="ECO:0000256" key="2">
    <source>
        <dbReference type="ARBA" id="ARBA00022679"/>
    </source>
</evidence>
<proteinExistence type="inferred from homology"/>
<evidence type="ECO:0000313" key="8">
    <source>
        <dbReference type="Proteomes" id="UP000749559"/>
    </source>
</evidence>
<name>A0A8J1XTG1_OWEFU</name>
<dbReference type="Proteomes" id="UP000749559">
    <property type="component" value="Unassembled WGS sequence"/>
</dbReference>
<feature type="region of interest" description="Disordered" evidence="6">
    <location>
        <begin position="280"/>
        <end position="302"/>
    </location>
</feature>